<sequence length="165" mass="19730">MLLTYRNNGVQRGIYTLYSVRNTSTTPENKFQQPPNPTKISCDMVGPPDPVSNLRKIIFKKAATETQLEKKYRELRTEVQEWNQTFWTLHNSRFFKERENYLKNNLPEGKSNLTADEMSVFYKAFLDKNWKIHINYNIEWYKKNVTLLGLAIKVKFRQLFRIKDK</sequence>
<dbReference type="GO" id="GO:0097193">
    <property type="term" value="P:intrinsic apoptotic signaling pathway"/>
    <property type="evidence" value="ECO:0007669"/>
    <property type="project" value="InterPro"/>
</dbReference>
<dbReference type="EMBL" id="CAVLEF010000156">
    <property type="protein sequence ID" value="CAK1552662.1"/>
    <property type="molecule type" value="Genomic_DNA"/>
</dbReference>
<comment type="caution">
    <text evidence="7">The sequence shown here is derived from an EMBL/GenBank/DDBJ whole genome shotgun (WGS) entry which is preliminary data.</text>
</comment>
<comment type="subcellular location">
    <subcellularLocation>
        <location evidence="1">Mitochondrion inner membrane</location>
        <topology evidence="1">Peripheral membrane protein</topology>
        <orientation evidence="1">Matrix side</orientation>
    </subcellularLocation>
</comment>
<dbReference type="AlphaFoldDB" id="A0AAV1JWZ8"/>
<dbReference type="Pfam" id="PF10231">
    <property type="entry name" value="COA8"/>
    <property type="match status" value="1"/>
</dbReference>
<proteinExistence type="inferred from homology"/>
<keyword evidence="4" id="KW-0809">Transit peptide</keyword>
<organism evidence="7 8">
    <name type="scientific">Leptosia nina</name>
    <dbReference type="NCBI Taxonomy" id="320188"/>
    <lineage>
        <taxon>Eukaryota</taxon>
        <taxon>Metazoa</taxon>
        <taxon>Ecdysozoa</taxon>
        <taxon>Arthropoda</taxon>
        <taxon>Hexapoda</taxon>
        <taxon>Insecta</taxon>
        <taxon>Pterygota</taxon>
        <taxon>Neoptera</taxon>
        <taxon>Endopterygota</taxon>
        <taxon>Lepidoptera</taxon>
        <taxon>Glossata</taxon>
        <taxon>Ditrysia</taxon>
        <taxon>Papilionoidea</taxon>
        <taxon>Pieridae</taxon>
        <taxon>Pierinae</taxon>
        <taxon>Leptosia</taxon>
    </lineage>
</organism>
<evidence type="ECO:0000256" key="4">
    <source>
        <dbReference type="ARBA" id="ARBA00022946"/>
    </source>
</evidence>
<keyword evidence="6" id="KW-0472">Membrane</keyword>
<dbReference type="GO" id="GO:0005743">
    <property type="term" value="C:mitochondrial inner membrane"/>
    <property type="evidence" value="ECO:0007669"/>
    <property type="project" value="UniProtKB-SubCell"/>
</dbReference>
<protein>
    <recommendedName>
        <fullName evidence="9">APOPT family protein CG14806, mitochondrial</fullName>
    </recommendedName>
</protein>
<reference evidence="7 8" key="1">
    <citation type="submission" date="2023-11" db="EMBL/GenBank/DDBJ databases">
        <authorList>
            <person name="Okamura Y."/>
        </authorList>
    </citation>
    <scope>NUCLEOTIDE SEQUENCE [LARGE SCALE GENOMIC DNA]</scope>
</reference>
<comment type="similarity">
    <text evidence="2">Belongs to the COA8 family.</text>
</comment>
<keyword evidence="5" id="KW-0496">Mitochondrion</keyword>
<evidence type="ECO:0000256" key="1">
    <source>
        <dbReference type="ARBA" id="ARBA00004443"/>
    </source>
</evidence>
<evidence type="ECO:0000256" key="2">
    <source>
        <dbReference type="ARBA" id="ARBA00005453"/>
    </source>
</evidence>
<name>A0AAV1JWZ8_9NEOP</name>
<dbReference type="PANTHER" id="PTHR31107:SF2">
    <property type="entry name" value="CYTOCHROME C OXIDASE ASSEMBLY FACTOR 8"/>
    <property type="match status" value="1"/>
</dbReference>
<evidence type="ECO:0000256" key="5">
    <source>
        <dbReference type="ARBA" id="ARBA00023128"/>
    </source>
</evidence>
<evidence type="ECO:0000313" key="8">
    <source>
        <dbReference type="Proteomes" id="UP001497472"/>
    </source>
</evidence>
<evidence type="ECO:0000313" key="7">
    <source>
        <dbReference type="EMBL" id="CAK1552662.1"/>
    </source>
</evidence>
<dbReference type="InterPro" id="IPR018796">
    <property type="entry name" value="COA8"/>
</dbReference>
<accession>A0AAV1JWZ8</accession>
<gene>
    <name evidence="7" type="ORF">LNINA_LOCUS11693</name>
</gene>
<evidence type="ECO:0000256" key="6">
    <source>
        <dbReference type="ARBA" id="ARBA00023136"/>
    </source>
</evidence>
<dbReference type="PANTHER" id="PTHR31107">
    <property type="entry name" value="APOPTOGENIC PROTEIN 1, MITOCHONDRIAL"/>
    <property type="match status" value="1"/>
</dbReference>
<keyword evidence="3" id="KW-0999">Mitochondrion inner membrane</keyword>
<evidence type="ECO:0000256" key="3">
    <source>
        <dbReference type="ARBA" id="ARBA00022792"/>
    </source>
</evidence>
<evidence type="ECO:0008006" key="9">
    <source>
        <dbReference type="Google" id="ProtNLM"/>
    </source>
</evidence>
<dbReference type="Proteomes" id="UP001497472">
    <property type="component" value="Unassembled WGS sequence"/>
</dbReference>
<keyword evidence="8" id="KW-1185">Reference proteome</keyword>